<accession>A0A239IKK8</accession>
<protein>
    <submittedName>
        <fullName evidence="3">Substrate-binding protein</fullName>
    </submittedName>
</protein>
<dbReference type="EMBL" id="FZOJ01000028">
    <property type="protein sequence ID" value="SNS93942.1"/>
    <property type="molecule type" value="Genomic_DNA"/>
</dbReference>
<keyword evidence="4" id="KW-1185">Reference proteome</keyword>
<organism evidence="3 4">
    <name type="scientific">Anaerovirgula multivorans</name>
    <dbReference type="NCBI Taxonomy" id="312168"/>
    <lineage>
        <taxon>Bacteria</taxon>
        <taxon>Bacillati</taxon>
        <taxon>Bacillota</taxon>
        <taxon>Clostridia</taxon>
        <taxon>Peptostreptococcales</taxon>
        <taxon>Natronincolaceae</taxon>
        <taxon>Anaerovirgula</taxon>
    </lineage>
</organism>
<dbReference type="InterPro" id="IPR002491">
    <property type="entry name" value="ABC_transptr_periplasmic_BD"/>
</dbReference>
<evidence type="ECO:0000256" key="1">
    <source>
        <dbReference type="ARBA" id="ARBA00008814"/>
    </source>
</evidence>
<dbReference type="AlphaFoldDB" id="A0A239IKK8"/>
<gene>
    <name evidence="3" type="ORF">SAMN05446037_102856</name>
</gene>
<sequence>MHKLLKTTELLGKIFNQEERANEIIDFYTSKTNEVKNRLSETEKEKPSVYIEVGSKGPAEYGNSYGDSVMWGALAKDSGGDNIAAGIINTWEPINPEFLLRANPDYIIMTGSYWPATPDSLRLGFLSTEEASQELLKSFTQRSGWEGLKAVENKNVYAIHHGLGREMYDCAATEFFAKVLYTEEFADINPMATLQEYYDRFLPFDLSGVWMMQLK</sequence>
<dbReference type="PROSITE" id="PS50983">
    <property type="entry name" value="FE_B12_PBP"/>
    <property type="match status" value="1"/>
</dbReference>
<dbReference type="OrthoDB" id="9787830at2"/>
<evidence type="ECO:0000259" key="2">
    <source>
        <dbReference type="PROSITE" id="PS50983"/>
    </source>
</evidence>
<dbReference type="Proteomes" id="UP000198304">
    <property type="component" value="Unassembled WGS sequence"/>
</dbReference>
<evidence type="ECO:0000313" key="4">
    <source>
        <dbReference type="Proteomes" id="UP000198304"/>
    </source>
</evidence>
<proteinExistence type="inferred from homology"/>
<dbReference type="Gene3D" id="3.40.50.1980">
    <property type="entry name" value="Nitrogenase molybdenum iron protein domain"/>
    <property type="match status" value="1"/>
</dbReference>
<dbReference type="SUPFAM" id="SSF53807">
    <property type="entry name" value="Helical backbone' metal receptor"/>
    <property type="match status" value="1"/>
</dbReference>
<name>A0A239IKK8_9FIRM</name>
<dbReference type="InterPro" id="IPR050902">
    <property type="entry name" value="ABC_Transporter_SBP"/>
</dbReference>
<dbReference type="PANTHER" id="PTHR30535:SF34">
    <property type="entry name" value="MOLYBDATE-BINDING PROTEIN MOLA"/>
    <property type="match status" value="1"/>
</dbReference>
<feature type="domain" description="Fe/B12 periplasmic-binding" evidence="2">
    <location>
        <begin position="1"/>
        <end position="188"/>
    </location>
</feature>
<dbReference type="PANTHER" id="PTHR30535">
    <property type="entry name" value="VITAMIN B12-BINDING PROTEIN"/>
    <property type="match status" value="1"/>
</dbReference>
<evidence type="ECO:0000313" key="3">
    <source>
        <dbReference type="EMBL" id="SNS93942.1"/>
    </source>
</evidence>
<comment type="similarity">
    <text evidence="1">Belongs to the bacterial solute-binding protein 8 family.</text>
</comment>
<dbReference type="Pfam" id="PF01497">
    <property type="entry name" value="Peripla_BP_2"/>
    <property type="match status" value="1"/>
</dbReference>
<reference evidence="3 4" key="1">
    <citation type="submission" date="2017-06" db="EMBL/GenBank/DDBJ databases">
        <authorList>
            <person name="Kim H.J."/>
            <person name="Triplett B.A."/>
        </authorList>
    </citation>
    <scope>NUCLEOTIDE SEQUENCE [LARGE SCALE GENOMIC DNA]</scope>
    <source>
        <strain evidence="3 4">SCA</strain>
    </source>
</reference>